<reference evidence="1" key="5">
    <citation type="journal article" date="2021" name="G3 (Bethesda)">
        <title>Aegilops tauschii genome assembly Aet v5.0 features greater sequence contiguity and improved annotation.</title>
        <authorList>
            <person name="Wang L."/>
            <person name="Zhu T."/>
            <person name="Rodriguez J.C."/>
            <person name="Deal K.R."/>
            <person name="Dubcovsky J."/>
            <person name="McGuire P.E."/>
            <person name="Lux T."/>
            <person name="Spannagl M."/>
            <person name="Mayer K.F.X."/>
            <person name="Baldrich P."/>
            <person name="Meyers B.C."/>
            <person name="Huo N."/>
            <person name="Gu Y.Q."/>
            <person name="Zhou H."/>
            <person name="Devos K.M."/>
            <person name="Bennetzen J.L."/>
            <person name="Unver T."/>
            <person name="Budak H."/>
            <person name="Gulick P.J."/>
            <person name="Galiba G."/>
            <person name="Kalapos B."/>
            <person name="Nelson D.R."/>
            <person name="Li P."/>
            <person name="You F.M."/>
            <person name="Luo M.C."/>
            <person name="Dvorak J."/>
        </authorList>
    </citation>
    <scope>NUCLEOTIDE SEQUENCE [LARGE SCALE GENOMIC DNA]</scope>
    <source>
        <strain evidence="1">cv. AL8/78</strain>
    </source>
</reference>
<name>A0A453EGB5_AEGTS</name>
<reference evidence="1" key="4">
    <citation type="submission" date="2019-03" db="UniProtKB">
        <authorList>
            <consortium name="EnsemblPlants"/>
        </authorList>
    </citation>
    <scope>IDENTIFICATION</scope>
</reference>
<protein>
    <submittedName>
        <fullName evidence="1">Uncharacterized protein</fullName>
    </submittedName>
</protein>
<dbReference type="AlphaFoldDB" id="A0A453EGB5"/>
<dbReference type="EnsemblPlants" id="AET3Gv20332700.7">
    <property type="protein sequence ID" value="AET3Gv20332700.7"/>
    <property type="gene ID" value="AET3Gv20332700"/>
</dbReference>
<proteinExistence type="predicted"/>
<accession>A0A453EGB5</accession>
<organism evidence="1 2">
    <name type="scientific">Aegilops tauschii subsp. strangulata</name>
    <name type="common">Goatgrass</name>
    <dbReference type="NCBI Taxonomy" id="200361"/>
    <lineage>
        <taxon>Eukaryota</taxon>
        <taxon>Viridiplantae</taxon>
        <taxon>Streptophyta</taxon>
        <taxon>Embryophyta</taxon>
        <taxon>Tracheophyta</taxon>
        <taxon>Spermatophyta</taxon>
        <taxon>Magnoliopsida</taxon>
        <taxon>Liliopsida</taxon>
        <taxon>Poales</taxon>
        <taxon>Poaceae</taxon>
        <taxon>BOP clade</taxon>
        <taxon>Pooideae</taxon>
        <taxon>Triticodae</taxon>
        <taxon>Triticeae</taxon>
        <taxon>Triticinae</taxon>
        <taxon>Aegilops</taxon>
    </lineage>
</organism>
<reference evidence="2" key="2">
    <citation type="journal article" date="2017" name="Nat. Plants">
        <title>The Aegilops tauschii genome reveals multiple impacts of transposons.</title>
        <authorList>
            <person name="Zhao G."/>
            <person name="Zou C."/>
            <person name="Li K."/>
            <person name="Wang K."/>
            <person name="Li T."/>
            <person name="Gao L."/>
            <person name="Zhang X."/>
            <person name="Wang H."/>
            <person name="Yang Z."/>
            <person name="Liu X."/>
            <person name="Jiang W."/>
            <person name="Mao L."/>
            <person name="Kong X."/>
            <person name="Jiao Y."/>
            <person name="Jia J."/>
        </authorList>
    </citation>
    <scope>NUCLEOTIDE SEQUENCE [LARGE SCALE GENOMIC DNA]</scope>
    <source>
        <strain evidence="2">cv. AL8/78</strain>
    </source>
</reference>
<evidence type="ECO:0000313" key="2">
    <source>
        <dbReference type="Proteomes" id="UP000015105"/>
    </source>
</evidence>
<keyword evidence="2" id="KW-1185">Reference proteome</keyword>
<reference evidence="2" key="1">
    <citation type="journal article" date="2014" name="Science">
        <title>Ancient hybridizations among the ancestral genomes of bread wheat.</title>
        <authorList>
            <consortium name="International Wheat Genome Sequencing Consortium,"/>
            <person name="Marcussen T."/>
            <person name="Sandve S.R."/>
            <person name="Heier L."/>
            <person name="Spannagl M."/>
            <person name="Pfeifer M."/>
            <person name="Jakobsen K.S."/>
            <person name="Wulff B.B."/>
            <person name="Steuernagel B."/>
            <person name="Mayer K.F."/>
            <person name="Olsen O.A."/>
        </authorList>
    </citation>
    <scope>NUCLEOTIDE SEQUENCE [LARGE SCALE GENOMIC DNA]</scope>
    <source>
        <strain evidence="2">cv. AL8/78</strain>
    </source>
</reference>
<evidence type="ECO:0000313" key="1">
    <source>
        <dbReference type="EnsemblPlants" id="AET3Gv20332700.7"/>
    </source>
</evidence>
<dbReference type="Proteomes" id="UP000015105">
    <property type="component" value="Chromosome 3D"/>
</dbReference>
<sequence length="90" mass="10159">MPWKRRQKFSSATTNHPMHATVFPYEQYISCYVPCRRILGPLSSHEVAISTSVTAANAKKRLPPMYDIIFSDRNVPSKDPPRTAINVATP</sequence>
<reference evidence="1" key="3">
    <citation type="journal article" date="2017" name="Nature">
        <title>Genome sequence of the progenitor of the wheat D genome Aegilops tauschii.</title>
        <authorList>
            <person name="Luo M.C."/>
            <person name="Gu Y.Q."/>
            <person name="Puiu D."/>
            <person name="Wang H."/>
            <person name="Twardziok S.O."/>
            <person name="Deal K.R."/>
            <person name="Huo N."/>
            <person name="Zhu T."/>
            <person name="Wang L."/>
            <person name="Wang Y."/>
            <person name="McGuire P.E."/>
            <person name="Liu S."/>
            <person name="Long H."/>
            <person name="Ramasamy R.K."/>
            <person name="Rodriguez J.C."/>
            <person name="Van S.L."/>
            <person name="Yuan L."/>
            <person name="Wang Z."/>
            <person name="Xia Z."/>
            <person name="Xiao L."/>
            <person name="Anderson O.D."/>
            <person name="Ouyang S."/>
            <person name="Liang Y."/>
            <person name="Zimin A.V."/>
            <person name="Pertea G."/>
            <person name="Qi P."/>
            <person name="Bennetzen J.L."/>
            <person name="Dai X."/>
            <person name="Dawson M.W."/>
            <person name="Muller H.G."/>
            <person name="Kugler K."/>
            <person name="Rivarola-Duarte L."/>
            <person name="Spannagl M."/>
            <person name="Mayer K.F.X."/>
            <person name="Lu F.H."/>
            <person name="Bevan M.W."/>
            <person name="Leroy P."/>
            <person name="Li P."/>
            <person name="You F.M."/>
            <person name="Sun Q."/>
            <person name="Liu Z."/>
            <person name="Lyons E."/>
            <person name="Wicker T."/>
            <person name="Salzberg S.L."/>
            <person name="Devos K.M."/>
            <person name="Dvorak J."/>
        </authorList>
    </citation>
    <scope>NUCLEOTIDE SEQUENCE [LARGE SCALE GENOMIC DNA]</scope>
    <source>
        <strain evidence="1">cv. AL8/78</strain>
    </source>
</reference>
<dbReference type="Gramene" id="AET3Gv20332700.7">
    <property type="protein sequence ID" value="AET3Gv20332700.7"/>
    <property type="gene ID" value="AET3Gv20332700"/>
</dbReference>